<dbReference type="EMBL" id="RXIA01000026">
    <property type="protein sequence ID" value="RVU70233.1"/>
    <property type="molecule type" value="Genomic_DNA"/>
</dbReference>
<organism evidence="2 3">
    <name type="scientific">Lactobacillus xujianguonis</name>
    <dbReference type="NCBI Taxonomy" id="2495899"/>
    <lineage>
        <taxon>Bacteria</taxon>
        <taxon>Bacillati</taxon>
        <taxon>Bacillota</taxon>
        <taxon>Bacilli</taxon>
        <taxon>Lactobacillales</taxon>
        <taxon>Lactobacillaceae</taxon>
        <taxon>Lactobacillus</taxon>
    </lineage>
</organism>
<evidence type="ECO:0000313" key="3">
    <source>
        <dbReference type="Proteomes" id="UP000288291"/>
    </source>
</evidence>
<comment type="catalytic activity">
    <reaction evidence="1">
        <text>citrate + acetyl-CoA = (3S)-citryl-CoA + acetate</text>
        <dbReference type="Rhea" id="RHEA:19405"/>
        <dbReference type="ChEBI" id="CHEBI:16947"/>
        <dbReference type="ChEBI" id="CHEBI:30089"/>
        <dbReference type="ChEBI" id="CHEBI:57288"/>
        <dbReference type="ChEBI" id="CHEBI:57321"/>
        <dbReference type="EC" id="2.8.3.10"/>
    </reaction>
</comment>
<comment type="catalytic activity">
    <reaction evidence="1">
        <text>citrate = oxaloacetate + acetate</text>
        <dbReference type="Rhea" id="RHEA:10760"/>
        <dbReference type="ChEBI" id="CHEBI:16452"/>
        <dbReference type="ChEBI" id="CHEBI:16947"/>
        <dbReference type="ChEBI" id="CHEBI:30089"/>
        <dbReference type="EC" id="4.1.3.6"/>
    </reaction>
</comment>
<dbReference type="Proteomes" id="UP000288291">
    <property type="component" value="Unassembled WGS sequence"/>
</dbReference>
<dbReference type="GO" id="GO:0008815">
    <property type="term" value="F:citrate (pro-3S)-lyase activity"/>
    <property type="evidence" value="ECO:0007669"/>
    <property type="project" value="UniProtKB-UniRule"/>
</dbReference>
<comment type="caution">
    <text evidence="2">The sequence shown here is derived from an EMBL/GenBank/DDBJ whole genome shotgun (WGS) entry which is preliminary data.</text>
</comment>
<dbReference type="NCBIfam" id="TIGR01584">
    <property type="entry name" value="citF"/>
    <property type="match status" value="1"/>
</dbReference>
<dbReference type="PIRSF" id="PIRSF009451">
    <property type="entry name" value="Citrt_lyas_alpha"/>
    <property type="match status" value="1"/>
</dbReference>
<dbReference type="InterPro" id="IPR006472">
    <property type="entry name" value="Citrate_lyase_asu"/>
</dbReference>
<keyword evidence="3" id="KW-1185">Reference proteome</keyword>
<dbReference type="EC" id="2.8.3.10" evidence="1"/>
<sequence length="519" mass="56215">MRRAITLENNVKRQLPDDLMNELNLKAYETTDIGHPVEQRVAPKVRVTTGQDKVVDSLEQVIKDNLKDGMTISFHHHFRNGDFAFNKVMDLIIKLGYKDLTLAPSSLTGVMNDKIIEAIKKGVITNITSSGMRGSLGDFVSHGGLKNPVIFRSHGNRARSIEEGEIKIDVAFLGVPISDPAGNANGQEGDAVFGSLGYALMDAQYANKVVLLTDNIVPYPNTPASIKQDQVDYVVKVDKIGDPDKIGSGATRFTKDPKELKIAQMVNQVIVNSPYFKEDFSFQTGSGGAALAVTRYLRQAMIDKGITASFAVGGITKPTTDLLEEGLVRKVMDVQDFDKGAAASMAKNRDQQEIDASWYADPHNKGAVVNNLDVSILSALQIDTDFNVNVMTGSDGVIRGAVGGHQDSAAGAKMTIITAPLVRGRNATVVPSVETVVTPGESIDVLITERGIAINPKRKDLIDALSNVPGLNIVSIEDLQKMAEKQVGKPKKLEYTDRTVALVEYRDGTVIDAIKQVKD</sequence>
<dbReference type="GO" id="GO:0005737">
    <property type="term" value="C:cytoplasm"/>
    <property type="evidence" value="ECO:0007669"/>
    <property type="project" value="UniProtKB-SubCell"/>
</dbReference>
<dbReference type="Gene3D" id="3.40.1080.10">
    <property type="entry name" value="Glutaconate Coenzyme A-transferase"/>
    <property type="match status" value="2"/>
</dbReference>
<dbReference type="InterPro" id="IPR037171">
    <property type="entry name" value="NagB/RpiA_transferase-like"/>
</dbReference>
<accession>A0A437STI5</accession>
<keyword evidence="1 2" id="KW-0808">Transferase</keyword>
<dbReference type="GO" id="GO:0009346">
    <property type="term" value="C:ATP-independent citrate lyase complex"/>
    <property type="evidence" value="ECO:0007669"/>
    <property type="project" value="UniProtKB-UniRule"/>
</dbReference>
<evidence type="ECO:0000256" key="1">
    <source>
        <dbReference type="PIRNR" id="PIRNR009451"/>
    </source>
</evidence>
<protein>
    <recommendedName>
        <fullName evidence="1">Citrate lyase alpha chain</fullName>
        <shortName evidence="1">Citrase alpha chain</shortName>
        <ecNumber evidence="1">2.8.3.10</ecNumber>
        <ecNumber evidence="1">4.1.3.6</ecNumber>
    </recommendedName>
    <alternativeName>
        <fullName evidence="1">Citrate (pro-3S)-lyase alpha chain</fullName>
    </alternativeName>
    <alternativeName>
        <fullName evidence="1">Citrate CoA-transferase subunit</fullName>
    </alternativeName>
</protein>
<dbReference type="Pfam" id="PF04223">
    <property type="entry name" value="CitF"/>
    <property type="match status" value="1"/>
</dbReference>
<evidence type="ECO:0000313" key="2">
    <source>
        <dbReference type="EMBL" id="RVU70233.1"/>
    </source>
</evidence>
<dbReference type="GO" id="GO:0008814">
    <property type="term" value="F:citrate CoA-transferase activity"/>
    <property type="evidence" value="ECO:0007669"/>
    <property type="project" value="UniProtKB-UniRule"/>
</dbReference>
<proteinExistence type="predicted"/>
<comment type="subcellular location">
    <subcellularLocation>
        <location evidence="1">Cytoplasm</location>
    </subcellularLocation>
</comment>
<dbReference type="SUPFAM" id="SSF100950">
    <property type="entry name" value="NagB/RpiA/CoA transferase-like"/>
    <property type="match status" value="2"/>
</dbReference>
<name>A0A437STI5_9LACO</name>
<keyword evidence="1 2" id="KW-0456">Lyase</keyword>
<keyword evidence="1" id="KW-0963">Cytoplasm</keyword>
<dbReference type="PANTHER" id="PTHR40596">
    <property type="entry name" value="CITRATE LYASE ALPHA CHAIN"/>
    <property type="match status" value="1"/>
</dbReference>
<dbReference type="GO" id="GO:0006084">
    <property type="term" value="P:acetyl-CoA metabolic process"/>
    <property type="evidence" value="ECO:0007669"/>
    <property type="project" value="UniProtKB-UniRule"/>
</dbReference>
<gene>
    <name evidence="2" type="primary">citF</name>
    <name evidence="2" type="ORF">EJK17_08785</name>
</gene>
<dbReference type="PANTHER" id="PTHR40596:SF1">
    <property type="entry name" value="CITRATE LYASE ALPHA CHAIN"/>
    <property type="match status" value="1"/>
</dbReference>
<dbReference type="AlphaFoldDB" id="A0A437STI5"/>
<reference evidence="2 3" key="1">
    <citation type="submission" date="2018-12" db="EMBL/GenBank/DDBJ databases">
        <authorList>
            <person name="Meng J."/>
        </authorList>
    </citation>
    <scope>NUCLEOTIDE SEQUENCE [LARGE SCALE GENOMIC DNA]</scope>
    <source>
        <strain evidence="2 3">HT111-2</strain>
    </source>
</reference>
<dbReference type="EC" id="4.1.3.6" evidence="1"/>